<dbReference type="InterPro" id="IPR032710">
    <property type="entry name" value="NTF2-like_dom_sf"/>
</dbReference>
<organism evidence="2 3">
    <name type="scientific">Aquipuribacter hungaricus</name>
    <dbReference type="NCBI Taxonomy" id="545624"/>
    <lineage>
        <taxon>Bacteria</taxon>
        <taxon>Bacillati</taxon>
        <taxon>Actinomycetota</taxon>
        <taxon>Actinomycetes</taxon>
        <taxon>Micrococcales</taxon>
        <taxon>Intrasporangiaceae</taxon>
        <taxon>Aquipuribacter</taxon>
    </lineage>
</organism>
<dbReference type="EMBL" id="JBHRWW010000013">
    <property type="protein sequence ID" value="MFC3689872.1"/>
    <property type="molecule type" value="Genomic_DNA"/>
</dbReference>
<comment type="caution">
    <text evidence="2">The sequence shown here is derived from an EMBL/GenBank/DDBJ whole genome shotgun (WGS) entry which is preliminary data.</text>
</comment>
<keyword evidence="3" id="KW-1185">Reference proteome</keyword>
<evidence type="ECO:0000313" key="3">
    <source>
        <dbReference type="Proteomes" id="UP001595685"/>
    </source>
</evidence>
<sequence>MDHEVRDETTRQFIAALRHLEQKRDLEPMASLFTDEAEVKSIDGHGTRYGPDGITALFDEYLRQFDEIRTTFTQVTEGENHAALEWTSEAVRAGGHAVTYTGVTIIDLDGDRVTGFRTIYDSAALMGPTVLSDRD</sequence>
<dbReference type="InterPro" id="IPR037401">
    <property type="entry name" value="SnoaL-like"/>
</dbReference>
<dbReference type="SUPFAM" id="SSF54427">
    <property type="entry name" value="NTF2-like"/>
    <property type="match status" value="1"/>
</dbReference>
<protein>
    <submittedName>
        <fullName evidence="2">Nuclear transport factor 2 family protein</fullName>
    </submittedName>
</protein>
<feature type="domain" description="SnoaL-like" evidence="1">
    <location>
        <begin position="13"/>
        <end position="114"/>
    </location>
</feature>
<evidence type="ECO:0000313" key="2">
    <source>
        <dbReference type="EMBL" id="MFC3689872.1"/>
    </source>
</evidence>
<dbReference type="RefSeq" id="WP_340292938.1">
    <property type="nucleotide sequence ID" value="NZ_JBBEOI010000089.1"/>
</dbReference>
<reference evidence="3" key="1">
    <citation type="journal article" date="2019" name="Int. J. Syst. Evol. Microbiol.">
        <title>The Global Catalogue of Microorganisms (GCM) 10K type strain sequencing project: providing services to taxonomists for standard genome sequencing and annotation.</title>
        <authorList>
            <consortium name="The Broad Institute Genomics Platform"/>
            <consortium name="The Broad Institute Genome Sequencing Center for Infectious Disease"/>
            <person name="Wu L."/>
            <person name="Ma J."/>
        </authorList>
    </citation>
    <scope>NUCLEOTIDE SEQUENCE [LARGE SCALE GENOMIC DNA]</scope>
    <source>
        <strain evidence="3">NCAIM B.02333</strain>
    </source>
</reference>
<proteinExistence type="predicted"/>
<gene>
    <name evidence="2" type="ORF">ACFOLH_16095</name>
</gene>
<evidence type="ECO:0000259" key="1">
    <source>
        <dbReference type="Pfam" id="PF12680"/>
    </source>
</evidence>
<dbReference type="Pfam" id="PF12680">
    <property type="entry name" value="SnoaL_2"/>
    <property type="match status" value="1"/>
</dbReference>
<dbReference type="Gene3D" id="3.10.450.50">
    <property type="match status" value="1"/>
</dbReference>
<dbReference type="Proteomes" id="UP001595685">
    <property type="component" value="Unassembled WGS sequence"/>
</dbReference>
<name>A0ABV7WLR9_9MICO</name>
<accession>A0ABV7WLR9</accession>